<protein>
    <recommendedName>
        <fullName evidence="3">SGNH hydrolase-type esterase domain-containing protein</fullName>
    </recommendedName>
</protein>
<dbReference type="Proteomes" id="UP000294739">
    <property type="component" value="Unassembled WGS sequence"/>
</dbReference>
<feature type="domain" description="SGNH hydrolase-type esterase" evidence="3">
    <location>
        <begin position="78"/>
        <end position="332"/>
    </location>
</feature>
<dbReference type="Pfam" id="PF13472">
    <property type="entry name" value="Lipase_GDSL_2"/>
    <property type="match status" value="1"/>
</dbReference>
<proteinExistence type="predicted"/>
<accession>A0A4R5DNQ0</accession>
<dbReference type="InterPro" id="IPR013830">
    <property type="entry name" value="SGNH_hydro"/>
</dbReference>
<feature type="disulfide bond" evidence="2">
    <location>
        <begin position="165"/>
        <end position="172"/>
    </location>
</feature>
<organism evidence="4 5">
    <name type="scientific">Jiangella asiatica</name>
    <dbReference type="NCBI Taxonomy" id="2530372"/>
    <lineage>
        <taxon>Bacteria</taxon>
        <taxon>Bacillati</taxon>
        <taxon>Actinomycetota</taxon>
        <taxon>Actinomycetes</taxon>
        <taxon>Jiangellales</taxon>
        <taxon>Jiangellaceae</taxon>
        <taxon>Jiangella</taxon>
    </lineage>
</organism>
<sequence>MTHAPGSHEPTDTRSSRSIRRKAVALCAAAFVVVGLVPTATAAAAGGAEAGVAAQASVPAAAARTTTAAEALPDAVVALGDSYSSGLGAGGYQNHCDHTPQAWIHLLFGGAVADRTLLACSGATISDVATQVGQLAALPGESGDRLITVTVGGNDAGFADELVNCLVSFVSCTSREAALTARIQALHQPLVDLYNSIQAAAPGDEVIVGGYPMLVPDPAVRSDCPALTSFLSTSERRMIRRLGVLLNDVVDGAAAAAGVRSASSRVEQTFDGHEACANGAGDWLYGLKLSFGDGAATAEPSEAASATPPSHPQWEIVSSFVRDSFHPTVAGQAGYASAFEAEWAAG</sequence>
<dbReference type="GO" id="GO:0004806">
    <property type="term" value="F:triacylglycerol lipase activity"/>
    <property type="evidence" value="ECO:0007669"/>
    <property type="project" value="TreeGrafter"/>
</dbReference>
<keyword evidence="5" id="KW-1185">Reference proteome</keyword>
<feature type="active site" description="Nucleophile" evidence="1">
    <location>
        <position position="82"/>
    </location>
</feature>
<feature type="active site" evidence="1">
    <location>
        <position position="326"/>
    </location>
</feature>
<evidence type="ECO:0000256" key="2">
    <source>
        <dbReference type="PIRSR" id="PIRSR637460-2"/>
    </source>
</evidence>
<evidence type="ECO:0000256" key="1">
    <source>
        <dbReference type="PIRSR" id="PIRSR637460-1"/>
    </source>
</evidence>
<comment type="caution">
    <text evidence="4">The sequence shown here is derived from an EMBL/GenBank/DDBJ whole genome shotgun (WGS) entry which is preliminary data.</text>
</comment>
<dbReference type="OrthoDB" id="5503950at2"/>
<dbReference type="InterPro" id="IPR037460">
    <property type="entry name" value="SEST-like"/>
</dbReference>
<feature type="disulfide bond" evidence="2">
    <location>
        <begin position="96"/>
        <end position="120"/>
    </location>
</feature>
<dbReference type="PANTHER" id="PTHR37981">
    <property type="entry name" value="LIPASE 2"/>
    <property type="match status" value="1"/>
</dbReference>
<dbReference type="InterPro" id="IPR036514">
    <property type="entry name" value="SGNH_hydro_sf"/>
</dbReference>
<gene>
    <name evidence="4" type="ORF">E1269_01325</name>
</gene>
<dbReference type="InParanoid" id="A0A4R5DNQ0"/>
<keyword evidence="2" id="KW-1015">Disulfide bond</keyword>
<dbReference type="RefSeq" id="WP_131890181.1">
    <property type="nucleotide sequence ID" value="NZ_SMKZ01000001.1"/>
</dbReference>
<evidence type="ECO:0000313" key="5">
    <source>
        <dbReference type="Proteomes" id="UP000294739"/>
    </source>
</evidence>
<dbReference type="SUPFAM" id="SSF52266">
    <property type="entry name" value="SGNH hydrolase"/>
    <property type="match status" value="1"/>
</dbReference>
<dbReference type="PANTHER" id="PTHR37981:SF1">
    <property type="entry name" value="SGNH HYDROLASE-TYPE ESTERASE DOMAIN-CONTAINING PROTEIN"/>
    <property type="match status" value="1"/>
</dbReference>
<dbReference type="AlphaFoldDB" id="A0A4R5DNQ0"/>
<evidence type="ECO:0000259" key="3">
    <source>
        <dbReference type="Pfam" id="PF13472"/>
    </source>
</evidence>
<reference evidence="4 5" key="1">
    <citation type="submission" date="2019-03" db="EMBL/GenBank/DDBJ databases">
        <title>Draft genome sequences of novel Actinobacteria.</title>
        <authorList>
            <person name="Sahin N."/>
            <person name="Ay H."/>
            <person name="Saygin H."/>
        </authorList>
    </citation>
    <scope>NUCLEOTIDE SEQUENCE [LARGE SCALE GENOMIC DNA]</scope>
    <source>
        <strain evidence="4 5">5K138</strain>
    </source>
</reference>
<dbReference type="GO" id="GO:0019433">
    <property type="term" value="P:triglyceride catabolic process"/>
    <property type="evidence" value="ECO:0007669"/>
    <property type="project" value="TreeGrafter"/>
</dbReference>
<name>A0A4R5DNQ0_9ACTN</name>
<evidence type="ECO:0000313" key="4">
    <source>
        <dbReference type="EMBL" id="TDE15962.1"/>
    </source>
</evidence>
<dbReference type="Gene3D" id="3.40.50.1110">
    <property type="entry name" value="SGNH hydrolase"/>
    <property type="match status" value="1"/>
</dbReference>
<dbReference type="EMBL" id="SMKZ01000001">
    <property type="protein sequence ID" value="TDE15962.1"/>
    <property type="molecule type" value="Genomic_DNA"/>
</dbReference>